<keyword evidence="2" id="KW-0808">Transferase</keyword>
<dbReference type="STRING" id="456320.Mvol_1377"/>
<keyword evidence="1 4" id="KW-0489">Methyltransferase</keyword>
<dbReference type="Gene3D" id="3.40.50.150">
    <property type="entry name" value="Vaccinia Virus protein VP39"/>
    <property type="match status" value="1"/>
</dbReference>
<dbReference type="SUPFAM" id="SSF53335">
    <property type="entry name" value="S-adenosyl-L-methionine-dependent methyltransferases"/>
    <property type="match status" value="1"/>
</dbReference>
<keyword evidence="3" id="KW-0949">S-adenosyl-L-methionine</keyword>
<dbReference type="InParanoid" id="D7DV73"/>
<evidence type="ECO:0000313" key="4">
    <source>
        <dbReference type="EMBL" id="ADI37033.1"/>
    </source>
</evidence>
<dbReference type="InterPro" id="IPR029063">
    <property type="entry name" value="SAM-dependent_MTases_sf"/>
</dbReference>
<dbReference type="NCBIfam" id="NF011529">
    <property type="entry name" value="PRK14968.1-3"/>
    <property type="match status" value="1"/>
</dbReference>
<keyword evidence="5" id="KW-1185">Reference proteome</keyword>
<dbReference type="OrthoDB" id="27149at2157"/>
<dbReference type="PANTHER" id="PTHR45875">
    <property type="entry name" value="METHYLTRANSFERASE N6AMT1"/>
    <property type="match status" value="1"/>
</dbReference>
<evidence type="ECO:0000256" key="3">
    <source>
        <dbReference type="ARBA" id="ARBA00022691"/>
    </source>
</evidence>
<gene>
    <name evidence="4" type="ordered locus">Mvol_1377</name>
</gene>
<dbReference type="GO" id="GO:0008757">
    <property type="term" value="F:S-adenosylmethionine-dependent methyltransferase activity"/>
    <property type="evidence" value="ECO:0007669"/>
    <property type="project" value="TreeGrafter"/>
</dbReference>
<dbReference type="NCBIfam" id="TIGR00537">
    <property type="entry name" value="hemK_rel_arch"/>
    <property type="match status" value="1"/>
</dbReference>
<dbReference type="InterPro" id="IPR004557">
    <property type="entry name" value="PrmC-related"/>
</dbReference>
<dbReference type="HOGENOM" id="CLU_018398_6_2_2"/>
<dbReference type="eggNOG" id="arCOG00109">
    <property type="taxonomic scope" value="Archaea"/>
</dbReference>
<evidence type="ECO:0000313" key="5">
    <source>
        <dbReference type="Proteomes" id="UP000007722"/>
    </source>
</evidence>
<dbReference type="FunCoup" id="D7DV73">
    <property type="interactions" value="64"/>
</dbReference>
<evidence type="ECO:0000256" key="2">
    <source>
        <dbReference type="ARBA" id="ARBA00022679"/>
    </source>
</evidence>
<protein>
    <submittedName>
        <fullName evidence="4">Methylase</fullName>
    </submittedName>
</protein>
<dbReference type="Proteomes" id="UP000007722">
    <property type="component" value="Chromosome"/>
</dbReference>
<dbReference type="AlphaFoldDB" id="D7DV73"/>
<dbReference type="GO" id="GO:0032259">
    <property type="term" value="P:methylation"/>
    <property type="evidence" value="ECO:0007669"/>
    <property type="project" value="UniProtKB-KW"/>
</dbReference>
<dbReference type="EMBL" id="CP002057">
    <property type="protein sequence ID" value="ADI37033.1"/>
    <property type="molecule type" value="Genomic_DNA"/>
</dbReference>
<accession>D7DV73</accession>
<sequence length="223" mass="25379">MKNVEIIKLNDLKIKTHPKVYIPAEDSELLFNNLKDVKNKTVLDVGTGSGIQALSAFKNGADYVLGVDINPYAIKTSYDNLKLNFNIENSNNLETLKIRFLYSDLFENITKSKIKKFDVILFNAPYLPTSEDEKLEKYLNYAFDGGSDGRKVLDKFIKELPKYLKKGGVVKILQSSLTNEVKTIENLKKVGIIAKKIDFKKYPFEELQLISGIYIGNKKEIKN</sequence>
<dbReference type="InterPro" id="IPR052190">
    <property type="entry name" value="Euk-Arch_PrmC-MTase"/>
</dbReference>
<dbReference type="Pfam" id="PF06325">
    <property type="entry name" value="PrmA"/>
    <property type="match status" value="1"/>
</dbReference>
<dbReference type="CDD" id="cd02440">
    <property type="entry name" value="AdoMet_MTases"/>
    <property type="match status" value="1"/>
</dbReference>
<proteinExistence type="predicted"/>
<organism evidence="4 5">
    <name type="scientific">Methanococcus voltae (strain ATCC BAA-1334 / A3)</name>
    <dbReference type="NCBI Taxonomy" id="456320"/>
    <lineage>
        <taxon>Archaea</taxon>
        <taxon>Methanobacteriati</taxon>
        <taxon>Methanobacteriota</taxon>
        <taxon>Methanomada group</taxon>
        <taxon>Methanococci</taxon>
        <taxon>Methanococcales</taxon>
        <taxon>Methanococcaceae</taxon>
        <taxon>Methanococcus</taxon>
    </lineage>
</organism>
<reference evidence="4 5" key="1">
    <citation type="submission" date="2010-05" db="EMBL/GenBank/DDBJ databases">
        <title>Complete sequence of Methanococcus voltae A3.</title>
        <authorList>
            <consortium name="US DOE Joint Genome Institute"/>
            <person name="Lucas S."/>
            <person name="Copeland A."/>
            <person name="Lapidus A."/>
            <person name="Cheng J.-F."/>
            <person name="Bruce D."/>
            <person name="Goodwin L."/>
            <person name="Pitluck S."/>
            <person name="Lowry S."/>
            <person name="Clum A."/>
            <person name="Land M."/>
            <person name="Hauser L."/>
            <person name="Kyrpides N."/>
            <person name="Mikhailova N."/>
            <person name="Whitman W.B."/>
            <person name="Woyke T."/>
        </authorList>
    </citation>
    <scope>NUCLEOTIDE SEQUENCE [LARGE SCALE GENOMIC DNA]</scope>
    <source>
        <strain evidence="5">ATCC BAA-1334 / A3</strain>
    </source>
</reference>
<dbReference type="KEGG" id="mvo:Mvol_1377"/>
<dbReference type="GO" id="GO:0035657">
    <property type="term" value="C:eRF1 methyltransferase complex"/>
    <property type="evidence" value="ECO:0007669"/>
    <property type="project" value="TreeGrafter"/>
</dbReference>
<name>D7DV73_METV3</name>
<evidence type="ECO:0000256" key="1">
    <source>
        <dbReference type="ARBA" id="ARBA00022603"/>
    </source>
</evidence>
<dbReference type="GO" id="GO:0008276">
    <property type="term" value="F:protein methyltransferase activity"/>
    <property type="evidence" value="ECO:0007669"/>
    <property type="project" value="TreeGrafter"/>
</dbReference>
<dbReference type="PANTHER" id="PTHR45875:SF1">
    <property type="entry name" value="METHYLTRANSFERASE N6AMT1"/>
    <property type="match status" value="1"/>
</dbReference>